<dbReference type="EMBL" id="FR824050">
    <property type="protein sequence ID" value="CCA14667.1"/>
    <property type="molecule type" value="Genomic_DNA"/>
</dbReference>
<dbReference type="HOGENOM" id="CLU_2927376_0_0_1"/>
<gene>
    <name evidence="1" type="primary">AlNc14C5G728</name>
    <name evidence="1" type="ORF">ALNC14_008100</name>
</gene>
<evidence type="ECO:0000313" key="1">
    <source>
        <dbReference type="EMBL" id="CCA14667.1"/>
    </source>
</evidence>
<reference evidence="1" key="2">
    <citation type="submission" date="2011-02" db="EMBL/GenBank/DDBJ databases">
        <authorList>
            <person name="MacLean D."/>
        </authorList>
    </citation>
    <scope>NUCLEOTIDE SEQUENCE</scope>
</reference>
<organism evidence="1">
    <name type="scientific">Albugo laibachii Nc14</name>
    <dbReference type="NCBI Taxonomy" id="890382"/>
    <lineage>
        <taxon>Eukaryota</taxon>
        <taxon>Sar</taxon>
        <taxon>Stramenopiles</taxon>
        <taxon>Oomycota</taxon>
        <taxon>Peronosporomycetes</taxon>
        <taxon>Albuginales</taxon>
        <taxon>Albuginaceae</taxon>
        <taxon>Albugo</taxon>
    </lineage>
</organism>
<proteinExistence type="predicted"/>
<accession>F0W0U3</accession>
<sequence>MEKNTTPMGSLIELYINSGRKYNVTNTLCLQALYVLLRNAHSALGLWSIRKDLFSLPQALL</sequence>
<dbReference type="AlphaFoldDB" id="F0W0U3"/>
<name>F0W0U3_9STRA</name>
<protein>
    <submittedName>
        <fullName evidence="1">AlNc14C5G728 protein</fullName>
    </submittedName>
</protein>
<reference evidence="1" key="1">
    <citation type="journal article" date="2011" name="PLoS Biol.">
        <title>Gene gain and loss during evolution of obligate parasitism in the white rust pathogen of Arabidopsis thaliana.</title>
        <authorList>
            <person name="Kemen E."/>
            <person name="Gardiner A."/>
            <person name="Schultz-Larsen T."/>
            <person name="Kemen A.C."/>
            <person name="Balmuth A.L."/>
            <person name="Robert-Seilaniantz A."/>
            <person name="Bailey K."/>
            <person name="Holub E."/>
            <person name="Studholme D.J."/>
            <person name="Maclean D."/>
            <person name="Jones J.D."/>
        </authorList>
    </citation>
    <scope>NUCLEOTIDE SEQUENCE</scope>
</reference>